<organism evidence="1 2">
    <name type="scientific">Romanomermis culicivorax</name>
    <name type="common">Nematode worm</name>
    <dbReference type="NCBI Taxonomy" id="13658"/>
    <lineage>
        <taxon>Eukaryota</taxon>
        <taxon>Metazoa</taxon>
        <taxon>Ecdysozoa</taxon>
        <taxon>Nematoda</taxon>
        <taxon>Enoplea</taxon>
        <taxon>Dorylaimia</taxon>
        <taxon>Mermithida</taxon>
        <taxon>Mermithoidea</taxon>
        <taxon>Mermithidae</taxon>
        <taxon>Romanomermis</taxon>
    </lineage>
</organism>
<sequence length="105" mass="12208">MYKTLKNYDKMVVQPDSSSWRYVDILYRDNPEAVEIVPSLRSSTSCQFIQFGALGIGFARLGWPPYPLPNNRMRFISFHGFQKTHFIKKHAIEVEAYSISKSTEE</sequence>
<dbReference type="Proteomes" id="UP000887565">
    <property type="component" value="Unplaced"/>
</dbReference>
<dbReference type="WBParaSite" id="nRc.2.0.1.t33705-RA">
    <property type="protein sequence ID" value="nRc.2.0.1.t33705-RA"/>
    <property type="gene ID" value="nRc.2.0.1.g33705"/>
</dbReference>
<proteinExistence type="predicted"/>
<keyword evidence="1" id="KW-1185">Reference proteome</keyword>
<evidence type="ECO:0000313" key="1">
    <source>
        <dbReference type="Proteomes" id="UP000887565"/>
    </source>
</evidence>
<reference evidence="2" key="1">
    <citation type="submission" date="2022-11" db="UniProtKB">
        <authorList>
            <consortium name="WormBaseParasite"/>
        </authorList>
    </citation>
    <scope>IDENTIFICATION</scope>
</reference>
<evidence type="ECO:0000313" key="2">
    <source>
        <dbReference type="WBParaSite" id="nRc.2.0.1.t33705-RA"/>
    </source>
</evidence>
<protein>
    <submittedName>
        <fullName evidence="2">Uncharacterized protein</fullName>
    </submittedName>
</protein>
<dbReference type="AlphaFoldDB" id="A0A915K4L8"/>
<accession>A0A915K4L8</accession>
<name>A0A915K4L8_ROMCU</name>